<evidence type="ECO:0000313" key="1">
    <source>
        <dbReference type="EMBL" id="QHT66223.1"/>
    </source>
</evidence>
<accession>A0A6C0GEM2</accession>
<organism evidence="1 2">
    <name type="scientific">Rhodocytophaga rosea</name>
    <dbReference type="NCBI Taxonomy" id="2704465"/>
    <lineage>
        <taxon>Bacteria</taxon>
        <taxon>Pseudomonadati</taxon>
        <taxon>Bacteroidota</taxon>
        <taxon>Cytophagia</taxon>
        <taxon>Cytophagales</taxon>
        <taxon>Rhodocytophagaceae</taxon>
        <taxon>Rhodocytophaga</taxon>
    </lineage>
</organism>
<keyword evidence="2" id="KW-1185">Reference proteome</keyword>
<reference evidence="1 2" key="1">
    <citation type="submission" date="2020-01" db="EMBL/GenBank/DDBJ databases">
        <authorList>
            <person name="Kim M.K."/>
        </authorList>
    </citation>
    <scope>NUCLEOTIDE SEQUENCE [LARGE SCALE GENOMIC DNA]</scope>
    <source>
        <strain evidence="1 2">172606-1</strain>
    </source>
</reference>
<dbReference type="AlphaFoldDB" id="A0A6C0GEM2"/>
<evidence type="ECO:0000313" key="2">
    <source>
        <dbReference type="Proteomes" id="UP000480178"/>
    </source>
</evidence>
<sequence>MKQYTSTTAYKAYADIIYPLDRAVAMYTSHYKTLLSCLQRVKEQGFYNENGLLQTDVLLMDALTGLQGYLSVQFSLFDQLKKHAYKQPAQNELLDAYTRFMDLEITEFFKVFNNNILHGVNFSTVLQFHSGRDEAKLVYYVCELLKVGQWQKSKDYISSFGEFITIEGLMAEYHSHVCAFLDGYEAVLFKDNIGVFKDVLARLGSYAIQYDQIGQKGYLPISQDYLRKKRRFIPEGFS</sequence>
<dbReference type="EMBL" id="CP048222">
    <property type="protein sequence ID" value="QHT66223.1"/>
    <property type="molecule type" value="Genomic_DNA"/>
</dbReference>
<proteinExistence type="predicted"/>
<protein>
    <submittedName>
        <fullName evidence="1">Uncharacterized protein</fullName>
    </submittedName>
</protein>
<dbReference type="Proteomes" id="UP000480178">
    <property type="component" value="Chromosome"/>
</dbReference>
<gene>
    <name evidence="1" type="ORF">GXP67_05870</name>
</gene>
<name>A0A6C0GEM2_9BACT</name>
<dbReference type="RefSeq" id="WP_162442287.1">
    <property type="nucleotide sequence ID" value="NZ_CP048222.1"/>
</dbReference>
<dbReference type="KEGG" id="rhoz:GXP67_05870"/>